<dbReference type="EMBL" id="JADYXP020000017">
    <property type="protein sequence ID" value="KAL0106771.1"/>
    <property type="molecule type" value="Genomic_DNA"/>
</dbReference>
<keyword evidence="2" id="KW-1185">Reference proteome</keyword>
<evidence type="ECO:0000313" key="1">
    <source>
        <dbReference type="EMBL" id="KAL0106771.1"/>
    </source>
</evidence>
<protein>
    <submittedName>
        <fullName evidence="1">Uncharacterized protein</fullName>
    </submittedName>
</protein>
<name>A0AAW2EX10_9HYME</name>
<sequence length="72" mass="8438">MNRSGPGPEIDLFKTAVESVVKHGLLFADRRYVQRSGQWILSSLNVMTYRYIVGKKEREKEKEIKKKKIRIS</sequence>
<comment type="caution">
    <text evidence="1">The sequence shown here is derived from an EMBL/GenBank/DDBJ whole genome shotgun (WGS) entry which is preliminary data.</text>
</comment>
<dbReference type="AlphaFoldDB" id="A0AAW2EX10"/>
<reference evidence="1 2" key="1">
    <citation type="submission" date="2023-03" db="EMBL/GenBank/DDBJ databases">
        <title>High recombination rates correlate with genetic variation in Cardiocondyla obscurior ants.</title>
        <authorList>
            <person name="Errbii M."/>
        </authorList>
    </citation>
    <scope>NUCLEOTIDE SEQUENCE [LARGE SCALE GENOMIC DNA]</scope>
    <source>
        <strain evidence="1">Alpha-2009</strain>
        <tissue evidence="1">Whole body</tissue>
    </source>
</reference>
<evidence type="ECO:0000313" key="2">
    <source>
        <dbReference type="Proteomes" id="UP001430953"/>
    </source>
</evidence>
<gene>
    <name evidence="1" type="ORF">PUN28_015373</name>
</gene>
<accession>A0AAW2EX10</accession>
<dbReference type="Proteomes" id="UP001430953">
    <property type="component" value="Unassembled WGS sequence"/>
</dbReference>
<organism evidence="1 2">
    <name type="scientific">Cardiocondyla obscurior</name>
    <dbReference type="NCBI Taxonomy" id="286306"/>
    <lineage>
        <taxon>Eukaryota</taxon>
        <taxon>Metazoa</taxon>
        <taxon>Ecdysozoa</taxon>
        <taxon>Arthropoda</taxon>
        <taxon>Hexapoda</taxon>
        <taxon>Insecta</taxon>
        <taxon>Pterygota</taxon>
        <taxon>Neoptera</taxon>
        <taxon>Endopterygota</taxon>
        <taxon>Hymenoptera</taxon>
        <taxon>Apocrita</taxon>
        <taxon>Aculeata</taxon>
        <taxon>Formicoidea</taxon>
        <taxon>Formicidae</taxon>
        <taxon>Myrmicinae</taxon>
        <taxon>Cardiocondyla</taxon>
    </lineage>
</organism>
<proteinExistence type="predicted"/>